<dbReference type="SMART" id="SM00564">
    <property type="entry name" value="PQQ"/>
    <property type="match status" value="3"/>
</dbReference>
<proteinExistence type="predicted"/>
<name>A0AB39SPJ8_9ACTN</name>
<dbReference type="InterPro" id="IPR015943">
    <property type="entry name" value="WD40/YVTN_repeat-like_dom_sf"/>
</dbReference>
<dbReference type="Gene3D" id="2.130.10.10">
    <property type="entry name" value="YVTN repeat-like/Quinoprotein amine dehydrogenase"/>
    <property type="match status" value="1"/>
</dbReference>
<protein>
    <submittedName>
        <fullName evidence="2">PQQ-binding-like beta-propeller repeat protein</fullName>
    </submittedName>
</protein>
<dbReference type="InterPro" id="IPR018391">
    <property type="entry name" value="PQQ_b-propeller_rpt"/>
</dbReference>
<gene>
    <name evidence="2" type="ORF">AB5J54_00055</name>
</gene>
<sequence length="194" mass="20393">MNFHWASVSCLRVTTNVLPGSTPRRGQNPATDHNVTQALVVAGGLVYAHATDGLHFLDAATGTPQTKFPVGSDGLSKSLSEHAGTIYTAVSDGSSYGSTLYAVDARSGQQRWKLRTDRAVRSTMVPSDKAVYFSSGNGGPSVLHAVDPSSGRQLWTATLDGGFWHSAPVVSEEVAFVCAGEKSGKSTLIALKAR</sequence>
<accession>A0AB39SPJ8</accession>
<dbReference type="InterPro" id="IPR011047">
    <property type="entry name" value="Quinoprotein_ADH-like_sf"/>
</dbReference>
<dbReference type="InterPro" id="IPR002372">
    <property type="entry name" value="PQQ_rpt_dom"/>
</dbReference>
<evidence type="ECO:0000313" key="2">
    <source>
        <dbReference type="EMBL" id="XDQ69039.1"/>
    </source>
</evidence>
<dbReference type="EMBL" id="CP163444">
    <property type="protein sequence ID" value="XDQ69039.1"/>
    <property type="molecule type" value="Genomic_DNA"/>
</dbReference>
<dbReference type="AlphaFoldDB" id="A0AB39SPJ8"/>
<dbReference type="SUPFAM" id="SSF50998">
    <property type="entry name" value="Quinoprotein alcohol dehydrogenase-like"/>
    <property type="match status" value="1"/>
</dbReference>
<feature type="domain" description="Pyrrolo-quinoline quinone repeat" evidence="1">
    <location>
        <begin position="98"/>
        <end position="192"/>
    </location>
</feature>
<reference evidence="2" key="1">
    <citation type="submission" date="2024-07" db="EMBL/GenBank/DDBJ databases">
        <authorList>
            <person name="Yu S.T."/>
        </authorList>
    </citation>
    <scope>NUCLEOTIDE SEQUENCE</scope>
    <source>
        <strain evidence="2">R44</strain>
    </source>
</reference>
<dbReference type="Pfam" id="PF13360">
    <property type="entry name" value="PQQ_2"/>
    <property type="match status" value="1"/>
</dbReference>
<organism evidence="2">
    <name type="scientific">Streptomyces sp. R44</name>
    <dbReference type="NCBI Taxonomy" id="3238633"/>
    <lineage>
        <taxon>Bacteria</taxon>
        <taxon>Bacillati</taxon>
        <taxon>Actinomycetota</taxon>
        <taxon>Actinomycetes</taxon>
        <taxon>Kitasatosporales</taxon>
        <taxon>Streptomycetaceae</taxon>
        <taxon>Streptomyces</taxon>
    </lineage>
</organism>
<evidence type="ECO:0000259" key="1">
    <source>
        <dbReference type="Pfam" id="PF13360"/>
    </source>
</evidence>
<dbReference type="PANTHER" id="PTHR34512">
    <property type="entry name" value="CELL SURFACE PROTEIN"/>
    <property type="match status" value="1"/>
</dbReference>
<dbReference type="RefSeq" id="WP_369141782.1">
    <property type="nucleotide sequence ID" value="NZ_CP163444.1"/>
</dbReference>
<dbReference type="PANTHER" id="PTHR34512:SF30">
    <property type="entry name" value="OUTER MEMBRANE PROTEIN ASSEMBLY FACTOR BAMB"/>
    <property type="match status" value="1"/>
</dbReference>